<organism evidence="2 3">
    <name type="scientific">Candidatus Ruthenibacterium avium</name>
    <dbReference type="NCBI Taxonomy" id="2838751"/>
    <lineage>
        <taxon>Bacteria</taxon>
        <taxon>Bacillati</taxon>
        <taxon>Bacillota</taxon>
        <taxon>Clostridia</taxon>
        <taxon>Eubacteriales</taxon>
        <taxon>Oscillospiraceae</taxon>
        <taxon>Ruthenibacterium</taxon>
    </lineage>
</organism>
<dbReference type="EMBL" id="DWYA01000076">
    <property type="protein sequence ID" value="HJB40442.1"/>
    <property type="molecule type" value="Genomic_DNA"/>
</dbReference>
<feature type="transmembrane region" description="Helical" evidence="1">
    <location>
        <begin position="335"/>
        <end position="353"/>
    </location>
</feature>
<dbReference type="AlphaFoldDB" id="A0A9D2S1F0"/>
<keyword evidence="1" id="KW-0472">Membrane</keyword>
<feature type="transmembrane region" description="Helical" evidence="1">
    <location>
        <begin position="186"/>
        <end position="205"/>
    </location>
</feature>
<gene>
    <name evidence="2" type="ORF">H9943_08625</name>
</gene>
<protein>
    <submittedName>
        <fullName evidence="2">Uncharacterized protein</fullName>
    </submittedName>
</protein>
<evidence type="ECO:0000313" key="3">
    <source>
        <dbReference type="Proteomes" id="UP000824209"/>
    </source>
</evidence>
<feature type="transmembrane region" description="Helical" evidence="1">
    <location>
        <begin position="217"/>
        <end position="237"/>
    </location>
</feature>
<feature type="transmembrane region" description="Helical" evidence="1">
    <location>
        <begin position="252"/>
        <end position="274"/>
    </location>
</feature>
<keyword evidence="1" id="KW-0812">Transmembrane</keyword>
<feature type="transmembrane region" description="Helical" evidence="1">
    <location>
        <begin position="281"/>
        <end position="300"/>
    </location>
</feature>
<keyword evidence="1" id="KW-1133">Transmembrane helix</keyword>
<comment type="caution">
    <text evidence="2">The sequence shown here is derived from an EMBL/GenBank/DDBJ whole genome shotgun (WGS) entry which is preliminary data.</text>
</comment>
<name>A0A9D2S1F0_9FIRM</name>
<proteinExistence type="predicted"/>
<accession>A0A9D2S1F0</accession>
<dbReference type="Proteomes" id="UP000824209">
    <property type="component" value="Unassembled WGS sequence"/>
</dbReference>
<reference evidence="2" key="1">
    <citation type="journal article" date="2021" name="PeerJ">
        <title>Extensive microbial diversity within the chicken gut microbiome revealed by metagenomics and culture.</title>
        <authorList>
            <person name="Gilroy R."/>
            <person name="Ravi A."/>
            <person name="Getino M."/>
            <person name="Pursley I."/>
            <person name="Horton D.L."/>
            <person name="Alikhan N.F."/>
            <person name="Baker D."/>
            <person name="Gharbi K."/>
            <person name="Hall N."/>
            <person name="Watson M."/>
            <person name="Adriaenssens E.M."/>
            <person name="Foster-Nyarko E."/>
            <person name="Jarju S."/>
            <person name="Secka A."/>
            <person name="Antonio M."/>
            <person name="Oren A."/>
            <person name="Chaudhuri R.R."/>
            <person name="La Ragione R."/>
            <person name="Hildebrand F."/>
            <person name="Pallen M.J."/>
        </authorList>
    </citation>
    <scope>NUCLEOTIDE SEQUENCE</scope>
    <source>
        <strain evidence="2">ChiBcec8-14828</strain>
    </source>
</reference>
<sequence length="403" mass="45178">MLNRVNRIHQFIIGVFCVILVLLVVSSWGTQESWNFDLQDAKIRLSFLDTEGKTYWFHAEQERYSDDMNGAVLEAKPLDVMQTLQCYLPEYALRSDDALKIQIQNVEPENGSFSLIWLEEITFYSFQTSEEATLSGQSLLDALSYSEGVEASLDDNGLVMLVVPKGYFDLSFQKAVLPERQTVSPVVFLVIQICLVVVLGVSTAASFIKPQRNMARCIVHWACLALFGLCASALIFFRAEFLFRTWGEMNEWIFQSWGIALGNILAYWLIFMLLASLFHPLAGALGLAVVGGVLPIASYFKELYRGSSVYPWDLGRIKEVKTISDGLVIVFNDPMMALILSIVIVAALSIYLYRPYSITGKKKTSCPEGCSNSGGGRVQCVLLYRSERANSCFFVRSDLLLSQ</sequence>
<evidence type="ECO:0000256" key="1">
    <source>
        <dbReference type="SAM" id="Phobius"/>
    </source>
</evidence>
<feature type="transmembrane region" description="Helical" evidence="1">
    <location>
        <begin position="12"/>
        <end position="30"/>
    </location>
</feature>
<reference evidence="2" key="2">
    <citation type="submission" date="2021-04" db="EMBL/GenBank/DDBJ databases">
        <authorList>
            <person name="Gilroy R."/>
        </authorList>
    </citation>
    <scope>NUCLEOTIDE SEQUENCE</scope>
    <source>
        <strain evidence="2">ChiBcec8-14828</strain>
    </source>
</reference>
<evidence type="ECO:0000313" key="2">
    <source>
        <dbReference type="EMBL" id="HJB40442.1"/>
    </source>
</evidence>